<evidence type="ECO:0000313" key="2">
    <source>
        <dbReference type="EMBL" id="RDH83071.1"/>
    </source>
</evidence>
<dbReference type="Proteomes" id="UP000254266">
    <property type="component" value="Unassembled WGS sequence"/>
</dbReference>
<dbReference type="PANTHER" id="PTHR13887">
    <property type="entry name" value="GLUTATHIONE S-TRANSFERASE KAPPA"/>
    <property type="match status" value="1"/>
</dbReference>
<name>A0A370DDW1_9GAMM</name>
<reference evidence="2 3" key="1">
    <citation type="journal article" date="2018" name="ISME J.">
        <title>Endosymbiont genomes yield clues of tubeworm success.</title>
        <authorList>
            <person name="Li Y."/>
            <person name="Liles M.R."/>
            <person name="Halanych K.M."/>
        </authorList>
    </citation>
    <scope>NUCLEOTIDE SEQUENCE [LARGE SCALE GENOMIC DNA]</scope>
    <source>
        <strain evidence="2">A1464</strain>
    </source>
</reference>
<dbReference type="Gene3D" id="3.40.30.10">
    <property type="entry name" value="Glutaredoxin"/>
    <property type="match status" value="1"/>
</dbReference>
<sequence>MIIIRLLSNYTDQTGCPMKKPELKISILSDYICPFCFIGHLRLKALREIYDLKINWCFIEIHPETPQEGHSVKMLNYEQETWDEMTRNLLQLADDEGIKLHEQTMTTNSRKALLLSEAVKPLGADVFYPLHEQLFSAYFIEGKNIGDESVLRDIARQNNIPENLVNQAWSDKHTNGPPDSVPGSLLRYLQYAGAIQAKSVPTFVFDDQMLNGVVSKEKLLQVASDLSQKNS</sequence>
<accession>A0A370DDW1</accession>
<dbReference type="InterPro" id="IPR036249">
    <property type="entry name" value="Thioredoxin-like_sf"/>
</dbReference>
<evidence type="ECO:0000313" key="3">
    <source>
        <dbReference type="Proteomes" id="UP000254266"/>
    </source>
</evidence>
<dbReference type="AlphaFoldDB" id="A0A370DDW1"/>
<evidence type="ECO:0000259" key="1">
    <source>
        <dbReference type="Pfam" id="PF01323"/>
    </source>
</evidence>
<gene>
    <name evidence="2" type="ORF">DIZ80_12490</name>
</gene>
<proteinExistence type="predicted"/>
<dbReference type="InterPro" id="IPR001853">
    <property type="entry name" value="DSBA-like_thioredoxin_dom"/>
</dbReference>
<dbReference type="SUPFAM" id="SSF52833">
    <property type="entry name" value="Thioredoxin-like"/>
    <property type="match status" value="1"/>
</dbReference>
<dbReference type="GO" id="GO:0016491">
    <property type="term" value="F:oxidoreductase activity"/>
    <property type="evidence" value="ECO:0007669"/>
    <property type="project" value="InterPro"/>
</dbReference>
<protein>
    <submittedName>
        <fullName evidence="2">DsbA family protein</fullName>
    </submittedName>
</protein>
<dbReference type="Pfam" id="PF01323">
    <property type="entry name" value="DSBA"/>
    <property type="match status" value="1"/>
</dbReference>
<feature type="domain" description="DSBA-like thioredoxin" evidence="1">
    <location>
        <begin position="25"/>
        <end position="220"/>
    </location>
</feature>
<dbReference type="EMBL" id="QFXC01000011">
    <property type="protein sequence ID" value="RDH83071.1"/>
    <property type="molecule type" value="Genomic_DNA"/>
</dbReference>
<organism evidence="2 3">
    <name type="scientific">endosymbiont of Galathealinum brachiosum</name>
    <dbReference type="NCBI Taxonomy" id="2200906"/>
    <lineage>
        <taxon>Bacteria</taxon>
        <taxon>Pseudomonadati</taxon>
        <taxon>Pseudomonadota</taxon>
        <taxon>Gammaproteobacteria</taxon>
        <taxon>sulfur-oxidizing symbionts</taxon>
    </lineage>
</organism>
<keyword evidence="3" id="KW-1185">Reference proteome</keyword>
<comment type="caution">
    <text evidence="2">The sequence shown here is derived from an EMBL/GenBank/DDBJ whole genome shotgun (WGS) entry which is preliminary data.</text>
</comment>
<dbReference type="PANTHER" id="PTHR13887:SF41">
    <property type="entry name" value="THIOREDOXIN SUPERFAMILY PROTEIN"/>
    <property type="match status" value="1"/>
</dbReference>